<gene>
    <name evidence="1" type="ORF">IAB31_06370</name>
</gene>
<reference evidence="1" key="2">
    <citation type="journal article" date="2021" name="PeerJ">
        <title>Extensive microbial diversity within the chicken gut microbiome revealed by metagenomics and culture.</title>
        <authorList>
            <person name="Gilroy R."/>
            <person name="Ravi A."/>
            <person name="Getino M."/>
            <person name="Pursley I."/>
            <person name="Horton D.L."/>
            <person name="Alikhan N.F."/>
            <person name="Baker D."/>
            <person name="Gharbi K."/>
            <person name="Hall N."/>
            <person name="Watson M."/>
            <person name="Adriaenssens E.M."/>
            <person name="Foster-Nyarko E."/>
            <person name="Jarju S."/>
            <person name="Secka A."/>
            <person name="Antonio M."/>
            <person name="Oren A."/>
            <person name="Chaudhuri R.R."/>
            <person name="La Ragione R."/>
            <person name="Hildebrand F."/>
            <person name="Pallen M.J."/>
        </authorList>
    </citation>
    <scope>NUCLEOTIDE SEQUENCE</scope>
    <source>
        <strain evidence="1">ChiSjej4B22-8148</strain>
    </source>
</reference>
<dbReference type="GO" id="GO:0000287">
    <property type="term" value="F:magnesium ion binding"/>
    <property type="evidence" value="ECO:0007669"/>
    <property type="project" value="TreeGrafter"/>
</dbReference>
<protein>
    <submittedName>
        <fullName evidence="1">HAD family phosphatase</fullName>
    </submittedName>
</protein>
<sequence length="276" mass="31480">MKKKIKMIGLDLDGTVFNEEKKITPHTRQALEEAIRRGITVLPATGRPESGLPEQFLEIPGVRYAITSNGSRIIDLEKKETVYEELIPWEMAQELIQTMAACPHSAWEAYYGGKCFVDRDTYRFLEEPGMTPAIKEYIRKTRNLWPHLIPYMRENRIAVEKLHMVFEDRSERDRMLAELKKDPRIDASFATTFNLEIISAKSGKGNGLLALGRILGIRQEEIMACGDSWNDWDMLKKAGLSVVMENADSETKKLADFITKSNEDDGVAWAIEQLVL</sequence>
<dbReference type="Pfam" id="PF08282">
    <property type="entry name" value="Hydrolase_3"/>
    <property type="match status" value="1"/>
</dbReference>
<dbReference type="SFLD" id="SFLDS00003">
    <property type="entry name" value="Haloacid_Dehalogenase"/>
    <property type="match status" value="1"/>
</dbReference>
<dbReference type="InterPro" id="IPR000150">
    <property type="entry name" value="Cof"/>
</dbReference>
<dbReference type="Gene3D" id="3.30.1240.10">
    <property type="match status" value="1"/>
</dbReference>
<dbReference type="NCBIfam" id="TIGR01484">
    <property type="entry name" value="HAD-SF-IIB"/>
    <property type="match status" value="1"/>
</dbReference>
<accession>A0A9D1D957</accession>
<dbReference type="PANTHER" id="PTHR10000:SF8">
    <property type="entry name" value="HAD SUPERFAMILY HYDROLASE-LIKE, TYPE 3"/>
    <property type="match status" value="1"/>
</dbReference>
<dbReference type="Proteomes" id="UP000886757">
    <property type="component" value="Unassembled WGS sequence"/>
</dbReference>
<dbReference type="GO" id="GO:0016791">
    <property type="term" value="F:phosphatase activity"/>
    <property type="evidence" value="ECO:0007669"/>
    <property type="project" value="TreeGrafter"/>
</dbReference>
<dbReference type="SUPFAM" id="SSF56784">
    <property type="entry name" value="HAD-like"/>
    <property type="match status" value="1"/>
</dbReference>
<dbReference type="NCBIfam" id="TIGR00099">
    <property type="entry name" value="Cof-subfamily"/>
    <property type="match status" value="1"/>
</dbReference>
<proteinExistence type="predicted"/>
<dbReference type="GO" id="GO:0005829">
    <property type="term" value="C:cytosol"/>
    <property type="evidence" value="ECO:0007669"/>
    <property type="project" value="TreeGrafter"/>
</dbReference>
<evidence type="ECO:0000313" key="1">
    <source>
        <dbReference type="EMBL" id="HIR13531.1"/>
    </source>
</evidence>
<dbReference type="SFLD" id="SFLDG01140">
    <property type="entry name" value="C2.B:_Phosphomannomutase_and_P"/>
    <property type="match status" value="1"/>
</dbReference>
<reference evidence="1" key="1">
    <citation type="submission" date="2020-10" db="EMBL/GenBank/DDBJ databases">
        <authorList>
            <person name="Gilroy R."/>
        </authorList>
    </citation>
    <scope>NUCLEOTIDE SEQUENCE</scope>
    <source>
        <strain evidence="1">ChiSjej4B22-8148</strain>
    </source>
</reference>
<comment type="caution">
    <text evidence="1">The sequence shown here is derived from an EMBL/GenBank/DDBJ whole genome shotgun (WGS) entry which is preliminary data.</text>
</comment>
<dbReference type="AlphaFoldDB" id="A0A9D1D957"/>
<evidence type="ECO:0000313" key="2">
    <source>
        <dbReference type="Proteomes" id="UP000886757"/>
    </source>
</evidence>
<organism evidence="1 2">
    <name type="scientific">Candidatus Choladousia intestinavium</name>
    <dbReference type="NCBI Taxonomy" id="2840727"/>
    <lineage>
        <taxon>Bacteria</taxon>
        <taxon>Bacillati</taxon>
        <taxon>Bacillota</taxon>
        <taxon>Clostridia</taxon>
        <taxon>Lachnospirales</taxon>
        <taxon>Lachnospiraceae</taxon>
        <taxon>Lachnospiraceae incertae sedis</taxon>
        <taxon>Candidatus Choladousia</taxon>
    </lineage>
</organism>
<dbReference type="InterPro" id="IPR006379">
    <property type="entry name" value="HAD-SF_hydro_IIB"/>
</dbReference>
<dbReference type="InterPro" id="IPR036412">
    <property type="entry name" value="HAD-like_sf"/>
</dbReference>
<dbReference type="CDD" id="cd07516">
    <property type="entry name" value="HAD_Pase"/>
    <property type="match status" value="1"/>
</dbReference>
<dbReference type="InterPro" id="IPR023214">
    <property type="entry name" value="HAD_sf"/>
</dbReference>
<name>A0A9D1D957_9FIRM</name>
<dbReference type="PROSITE" id="PS01229">
    <property type="entry name" value="COF_2"/>
    <property type="match status" value="1"/>
</dbReference>
<dbReference type="Gene3D" id="3.40.50.1000">
    <property type="entry name" value="HAD superfamily/HAD-like"/>
    <property type="match status" value="1"/>
</dbReference>
<dbReference type="EMBL" id="DVGK01000073">
    <property type="protein sequence ID" value="HIR13531.1"/>
    <property type="molecule type" value="Genomic_DNA"/>
</dbReference>
<dbReference type="PANTHER" id="PTHR10000">
    <property type="entry name" value="PHOSPHOSERINE PHOSPHATASE"/>
    <property type="match status" value="1"/>
</dbReference>